<dbReference type="InParanoid" id="G4YV63"/>
<dbReference type="OMA" id="ECEPETG"/>
<reference evidence="2 3" key="1">
    <citation type="journal article" date="2006" name="Science">
        <title>Phytophthora genome sequences uncover evolutionary origins and mechanisms of pathogenesis.</title>
        <authorList>
            <person name="Tyler B.M."/>
            <person name="Tripathy S."/>
            <person name="Zhang X."/>
            <person name="Dehal P."/>
            <person name="Jiang R.H."/>
            <person name="Aerts A."/>
            <person name="Arredondo F.D."/>
            <person name="Baxter L."/>
            <person name="Bensasson D."/>
            <person name="Beynon J.L."/>
            <person name="Chapman J."/>
            <person name="Damasceno C.M."/>
            <person name="Dorrance A.E."/>
            <person name="Dou D."/>
            <person name="Dickerman A.W."/>
            <person name="Dubchak I.L."/>
            <person name="Garbelotto M."/>
            <person name="Gijzen M."/>
            <person name="Gordon S.G."/>
            <person name="Govers F."/>
            <person name="Grunwald N.J."/>
            <person name="Huang W."/>
            <person name="Ivors K.L."/>
            <person name="Jones R.W."/>
            <person name="Kamoun S."/>
            <person name="Krampis K."/>
            <person name="Lamour K.H."/>
            <person name="Lee M.K."/>
            <person name="McDonald W.H."/>
            <person name="Medina M."/>
            <person name="Meijer H.J."/>
            <person name="Nordberg E.K."/>
            <person name="Maclean D.J."/>
            <person name="Ospina-Giraldo M.D."/>
            <person name="Morris P.F."/>
            <person name="Phuntumart V."/>
            <person name="Putnam N.H."/>
            <person name="Rash S."/>
            <person name="Rose J.K."/>
            <person name="Sakihama Y."/>
            <person name="Salamov A.A."/>
            <person name="Savidor A."/>
            <person name="Scheuring C.F."/>
            <person name="Smith B.M."/>
            <person name="Sobral B.W."/>
            <person name="Terry A."/>
            <person name="Torto-Alalibo T.A."/>
            <person name="Win J."/>
            <person name="Xu Z."/>
            <person name="Zhang H."/>
            <person name="Grigoriev I.V."/>
            <person name="Rokhsar D.S."/>
            <person name="Boore J.L."/>
        </authorList>
    </citation>
    <scope>NUCLEOTIDE SEQUENCE [LARGE SCALE GENOMIC DNA]</scope>
    <source>
        <strain evidence="2 3">P6497</strain>
    </source>
</reference>
<gene>
    <name evidence="2" type="ORF">PHYSODRAFT_486551</name>
</gene>
<evidence type="ECO:0000313" key="3">
    <source>
        <dbReference type="Proteomes" id="UP000002640"/>
    </source>
</evidence>
<keyword evidence="3" id="KW-1185">Reference proteome</keyword>
<protein>
    <submittedName>
        <fullName evidence="2">Uncharacterized protein</fullName>
    </submittedName>
</protein>
<sequence length="110" mass="12967">MASGGRTRKFRPHWALLYALAVAERDPESGQPTKAVCLMCRVFTRDETEGARRRKPRTKVQCFSPPWRPDNMRRHLEQQHALRWAEYKELSDEDKRAYFPPNVAISTRPR</sequence>
<dbReference type="Proteomes" id="UP000002640">
    <property type="component" value="Unassembled WGS sequence"/>
</dbReference>
<accession>G4YV63</accession>
<evidence type="ECO:0000256" key="1">
    <source>
        <dbReference type="SAM" id="MobiDB-lite"/>
    </source>
</evidence>
<name>G4YV63_PHYSP</name>
<dbReference type="KEGG" id="psoj:PHYSODRAFT_486551"/>
<evidence type="ECO:0000313" key="2">
    <source>
        <dbReference type="EMBL" id="EGZ24362.1"/>
    </source>
</evidence>
<dbReference type="GeneID" id="20656045"/>
<dbReference type="PANTHER" id="PTHR37067:SF3">
    <property type="entry name" value="PX DOMAIN-CONTAINING PROTEIN"/>
    <property type="match status" value="1"/>
</dbReference>
<feature type="non-terminal residue" evidence="2">
    <location>
        <position position="110"/>
    </location>
</feature>
<feature type="region of interest" description="Disordered" evidence="1">
    <location>
        <begin position="48"/>
        <end position="71"/>
    </location>
</feature>
<dbReference type="STRING" id="1094619.G4YV63"/>
<dbReference type="EMBL" id="JH159152">
    <property type="protein sequence ID" value="EGZ24362.1"/>
    <property type="molecule type" value="Genomic_DNA"/>
</dbReference>
<proteinExistence type="predicted"/>
<dbReference type="PANTHER" id="PTHR37067">
    <property type="entry name" value="PX DOMAIN-CONTAINING PROTEIN"/>
    <property type="match status" value="1"/>
</dbReference>
<dbReference type="RefSeq" id="XP_009519650.1">
    <property type="nucleotide sequence ID" value="XM_009521355.1"/>
</dbReference>
<organism evidence="2 3">
    <name type="scientific">Phytophthora sojae (strain P6497)</name>
    <name type="common">Soybean stem and root rot agent</name>
    <name type="synonym">Phytophthora megasperma f. sp. glycines</name>
    <dbReference type="NCBI Taxonomy" id="1094619"/>
    <lineage>
        <taxon>Eukaryota</taxon>
        <taxon>Sar</taxon>
        <taxon>Stramenopiles</taxon>
        <taxon>Oomycota</taxon>
        <taxon>Peronosporomycetes</taxon>
        <taxon>Peronosporales</taxon>
        <taxon>Peronosporaceae</taxon>
        <taxon>Phytophthora</taxon>
    </lineage>
</organism>
<dbReference type="AlphaFoldDB" id="G4YV63"/>